<evidence type="ECO:0000313" key="6">
    <source>
        <dbReference type="EMBL" id="PNY80228.1"/>
    </source>
</evidence>
<evidence type="ECO:0000256" key="3">
    <source>
        <dbReference type="ARBA" id="ARBA00022764"/>
    </source>
</evidence>
<keyword evidence="5" id="KW-0472">Membrane</keyword>
<evidence type="ECO:0000256" key="4">
    <source>
        <dbReference type="ARBA" id="ARBA00023237"/>
    </source>
</evidence>
<dbReference type="NCBIfam" id="TIGR02532">
    <property type="entry name" value="IV_pilin_GFxxxE"/>
    <property type="match status" value="1"/>
</dbReference>
<dbReference type="GO" id="GO:0009279">
    <property type="term" value="C:cell outer membrane"/>
    <property type="evidence" value="ECO:0007669"/>
    <property type="project" value="UniProtKB-SubCell"/>
</dbReference>
<gene>
    <name evidence="6" type="ORF">CVO96_01615</name>
</gene>
<evidence type="ECO:0000313" key="7">
    <source>
        <dbReference type="Proteomes" id="UP000236379"/>
    </source>
</evidence>
<reference evidence="6 7" key="1">
    <citation type="submission" date="2018-01" db="EMBL/GenBank/DDBJ databases">
        <title>Deinococcus koreensis sp. nov., a radiation-resistant bacterium isolated from river water.</title>
        <authorList>
            <person name="Choi A."/>
        </authorList>
    </citation>
    <scope>NUCLEOTIDE SEQUENCE [LARGE SCALE GENOMIC DNA]</scope>
    <source>
        <strain evidence="6 7">SJW1-2</strain>
    </source>
</reference>
<evidence type="ECO:0000256" key="1">
    <source>
        <dbReference type="ARBA" id="ARBA00004203"/>
    </source>
</evidence>
<accession>A0A2K3UUM6</accession>
<dbReference type="Proteomes" id="UP000236379">
    <property type="component" value="Unassembled WGS sequence"/>
</dbReference>
<comment type="subcellular location">
    <subcellularLocation>
        <location evidence="1">Cell outer membrane</location>
        <topology evidence="1">Single-pass membrane protein</topology>
    </subcellularLocation>
    <subcellularLocation>
        <location evidence="2">Periplasm</location>
    </subcellularLocation>
</comment>
<keyword evidence="3" id="KW-0574">Periplasm</keyword>
<dbReference type="EMBL" id="PPPD01000001">
    <property type="protein sequence ID" value="PNY80228.1"/>
    <property type="molecule type" value="Genomic_DNA"/>
</dbReference>
<dbReference type="AlphaFoldDB" id="A0A2K3UUM6"/>
<protein>
    <submittedName>
        <fullName evidence="6">Prepilin-type cleavage/methylation domain-containing protein</fullName>
    </submittedName>
</protein>
<organism evidence="6 7">
    <name type="scientific">Deinococcus koreensis</name>
    <dbReference type="NCBI Taxonomy" id="2054903"/>
    <lineage>
        <taxon>Bacteria</taxon>
        <taxon>Thermotogati</taxon>
        <taxon>Deinococcota</taxon>
        <taxon>Deinococci</taxon>
        <taxon>Deinococcales</taxon>
        <taxon>Deinococcaceae</taxon>
        <taxon>Deinococcus</taxon>
    </lineage>
</organism>
<dbReference type="InterPro" id="IPR012902">
    <property type="entry name" value="N_methyl_site"/>
</dbReference>
<keyword evidence="4" id="KW-0998">Cell outer membrane</keyword>
<dbReference type="GO" id="GO:0042597">
    <property type="term" value="C:periplasmic space"/>
    <property type="evidence" value="ECO:0007669"/>
    <property type="project" value="UniProtKB-SubCell"/>
</dbReference>
<dbReference type="InterPro" id="IPR045584">
    <property type="entry name" value="Pilin-like"/>
</dbReference>
<sequence>MIAHPGAGLTLVEVLVSIAIFTVLSVAVLGSLPGILKVNRATRDDQGVTVSAKAYLESARAQFNNPTRTTNPATGAVTTAGQTNFDAGTLPAVPGSSQMNGYTCEPVLSAQVTSPAATGAIVTVKRLTLTCAQTSKPTQTFVIDFARPL</sequence>
<evidence type="ECO:0000256" key="5">
    <source>
        <dbReference type="SAM" id="Phobius"/>
    </source>
</evidence>
<name>A0A2K3UUM6_9DEIO</name>
<feature type="transmembrane region" description="Helical" evidence="5">
    <location>
        <begin position="14"/>
        <end position="36"/>
    </location>
</feature>
<keyword evidence="7" id="KW-1185">Reference proteome</keyword>
<comment type="caution">
    <text evidence="6">The sequence shown here is derived from an EMBL/GenBank/DDBJ whole genome shotgun (WGS) entry which is preliminary data.</text>
</comment>
<dbReference type="RefSeq" id="WP_103309585.1">
    <property type="nucleotide sequence ID" value="NZ_PPPD01000001.1"/>
</dbReference>
<proteinExistence type="predicted"/>
<keyword evidence="5" id="KW-0812">Transmembrane</keyword>
<keyword evidence="5" id="KW-1133">Transmembrane helix</keyword>
<dbReference type="SUPFAM" id="SSF54523">
    <property type="entry name" value="Pili subunits"/>
    <property type="match status" value="1"/>
</dbReference>
<dbReference type="PROSITE" id="PS00409">
    <property type="entry name" value="PROKAR_NTER_METHYL"/>
    <property type="match status" value="1"/>
</dbReference>
<evidence type="ECO:0000256" key="2">
    <source>
        <dbReference type="ARBA" id="ARBA00004418"/>
    </source>
</evidence>